<keyword evidence="4" id="KW-1185">Reference proteome</keyword>
<organism evidence="3 4">
    <name type="scientific">Diacronema lutheri</name>
    <name type="common">Unicellular marine alga</name>
    <name type="synonym">Monochrysis lutheri</name>
    <dbReference type="NCBI Taxonomy" id="2081491"/>
    <lineage>
        <taxon>Eukaryota</taxon>
        <taxon>Haptista</taxon>
        <taxon>Haptophyta</taxon>
        <taxon>Pavlovophyceae</taxon>
        <taxon>Pavlovales</taxon>
        <taxon>Pavlovaceae</taxon>
        <taxon>Diacronema</taxon>
    </lineage>
</organism>
<evidence type="ECO:0000256" key="1">
    <source>
        <dbReference type="SAM" id="Coils"/>
    </source>
</evidence>
<dbReference type="EMBL" id="JAGTXO010000004">
    <property type="protein sequence ID" value="KAG8468371.1"/>
    <property type="molecule type" value="Genomic_DNA"/>
</dbReference>
<protein>
    <submittedName>
        <fullName evidence="3">Uncharacterized protein</fullName>
    </submittedName>
</protein>
<name>A0A8J5XGE9_DIALT</name>
<accession>A0A8J5XGE9</accession>
<reference evidence="3" key="1">
    <citation type="submission" date="2021-05" db="EMBL/GenBank/DDBJ databases">
        <title>The genome of the haptophyte Pavlova lutheri (Diacronema luteri, Pavlovales) - a model for lipid biosynthesis in eukaryotic algae.</title>
        <authorList>
            <person name="Hulatt C.J."/>
            <person name="Posewitz M.C."/>
        </authorList>
    </citation>
    <scope>NUCLEOTIDE SEQUENCE</scope>
    <source>
        <strain evidence="3">NIVA-4/92</strain>
    </source>
</reference>
<dbReference type="AlphaFoldDB" id="A0A8J5XGE9"/>
<feature type="coiled-coil region" evidence="1">
    <location>
        <begin position="456"/>
        <end position="487"/>
    </location>
</feature>
<keyword evidence="1" id="KW-0175">Coiled coil</keyword>
<comment type="caution">
    <text evidence="3">The sequence shown here is derived from an EMBL/GenBank/DDBJ whole genome shotgun (WGS) entry which is preliminary data.</text>
</comment>
<evidence type="ECO:0000256" key="2">
    <source>
        <dbReference type="SAM" id="MobiDB-lite"/>
    </source>
</evidence>
<evidence type="ECO:0000313" key="4">
    <source>
        <dbReference type="Proteomes" id="UP000751190"/>
    </source>
</evidence>
<feature type="region of interest" description="Disordered" evidence="2">
    <location>
        <begin position="210"/>
        <end position="238"/>
    </location>
</feature>
<dbReference type="Proteomes" id="UP000751190">
    <property type="component" value="Unassembled WGS sequence"/>
</dbReference>
<gene>
    <name evidence="3" type="ORF">KFE25_013454</name>
</gene>
<feature type="region of interest" description="Disordered" evidence="2">
    <location>
        <begin position="42"/>
        <end position="70"/>
    </location>
</feature>
<sequence>MRDGGTDAVHAYVARLEIRLDQAKAMNARKGAILAKRIDADSHARNDGSSARTGRPSDGDGDAAAAGPVRATELREALTSTEREMESLRERMGATARELKRVDDELDAARLRLARESHYTRHGDPRLRELVSALHTAEGLEAHAHVADAGATRSHGLSRGCSSGDDEPVAAEQASIGLGRARAALKVARMCCEQLGGVLMAGAERAAVERGADADERRHGAHNRASRRAGAELRGGGDAGYRRVSLRREIQKAAADVDVSERWHAADAAHHAELAAEVDTLDRLAVERAGWLARLKLDARELDAETTRAHAHNAQPTDGAHGAHVAMLRALIAPSADARGAAAAAPTDLGLNELRARQEALARVRERSASVHAYLAESERRTREAESALLAGLGRYAQAAHGAHGACARVQALDELWAQSVRARLELEAKLNEATIDMLARPAPRALRAPSDNARLDGAEREWSSMAREIERLLDEAKRALEVVLDVPVPSASSSEPLDSDR</sequence>
<proteinExistence type="predicted"/>
<feature type="coiled-coil region" evidence="1">
    <location>
        <begin position="71"/>
        <end position="105"/>
    </location>
</feature>
<evidence type="ECO:0000313" key="3">
    <source>
        <dbReference type="EMBL" id="KAG8468371.1"/>
    </source>
</evidence>